<dbReference type="HOGENOM" id="CLU_009123_15_4_1"/>
<proteinExistence type="predicted"/>
<evidence type="ECO:0000313" key="3">
    <source>
        <dbReference type="EMBL" id="KDQ12927.1"/>
    </source>
</evidence>
<dbReference type="InParanoid" id="A0A067MM33"/>
<sequence>NRYTYPLLFRVALDILPAQASAVPCEHVFSSSKETCTVRRNKLAPETVETLQVLKFAYRQDRL</sequence>
<name>A0A067MM33_BOTB1</name>
<feature type="signal peptide" evidence="1">
    <location>
        <begin position="1"/>
        <end position="22"/>
    </location>
</feature>
<organism evidence="3 4">
    <name type="scientific">Botryobasidium botryosum (strain FD-172 SS1)</name>
    <dbReference type="NCBI Taxonomy" id="930990"/>
    <lineage>
        <taxon>Eukaryota</taxon>
        <taxon>Fungi</taxon>
        <taxon>Dikarya</taxon>
        <taxon>Basidiomycota</taxon>
        <taxon>Agaricomycotina</taxon>
        <taxon>Agaricomycetes</taxon>
        <taxon>Cantharellales</taxon>
        <taxon>Botryobasidiaceae</taxon>
        <taxon>Botryobasidium</taxon>
    </lineage>
</organism>
<protein>
    <recommendedName>
        <fullName evidence="2">HAT C-terminal dimerisation domain-containing protein</fullName>
    </recommendedName>
</protein>
<dbReference type="Proteomes" id="UP000027195">
    <property type="component" value="Unassembled WGS sequence"/>
</dbReference>
<dbReference type="InterPro" id="IPR012337">
    <property type="entry name" value="RNaseH-like_sf"/>
</dbReference>
<feature type="chain" id="PRO_5001644814" description="HAT C-terminal dimerisation domain-containing protein" evidence="1">
    <location>
        <begin position="23"/>
        <end position="63"/>
    </location>
</feature>
<feature type="domain" description="HAT C-terminal dimerisation" evidence="2">
    <location>
        <begin position="3"/>
        <end position="55"/>
    </location>
</feature>
<feature type="non-terminal residue" evidence="3">
    <location>
        <position position="1"/>
    </location>
</feature>
<keyword evidence="1" id="KW-0732">Signal</keyword>
<dbReference type="InterPro" id="IPR008906">
    <property type="entry name" value="HATC_C_dom"/>
</dbReference>
<evidence type="ECO:0000256" key="1">
    <source>
        <dbReference type="SAM" id="SignalP"/>
    </source>
</evidence>
<dbReference type="EMBL" id="KL198047">
    <property type="protein sequence ID" value="KDQ12927.1"/>
    <property type="molecule type" value="Genomic_DNA"/>
</dbReference>
<evidence type="ECO:0000313" key="4">
    <source>
        <dbReference type="Proteomes" id="UP000027195"/>
    </source>
</evidence>
<dbReference type="AlphaFoldDB" id="A0A067MM33"/>
<reference evidence="4" key="1">
    <citation type="journal article" date="2014" name="Proc. Natl. Acad. Sci. U.S.A.">
        <title>Extensive sampling of basidiomycete genomes demonstrates inadequacy of the white-rot/brown-rot paradigm for wood decay fungi.</title>
        <authorList>
            <person name="Riley R."/>
            <person name="Salamov A.A."/>
            <person name="Brown D.W."/>
            <person name="Nagy L.G."/>
            <person name="Floudas D."/>
            <person name="Held B.W."/>
            <person name="Levasseur A."/>
            <person name="Lombard V."/>
            <person name="Morin E."/>
            <person name="Otillar R."/>
            <person name="Lindquist E.A."/>
            <person name="Sun H."/>
            <person name="LaButti K.M."/>
            <person name="Schmutz J."/>
            <person name="Jabbour D."/>
            <person name="Luo H."/>
            <person name="Baker S.E."/>
            <person name="Pisabarro A.G."/>
            <person name="Walton J.D."/>
            <person name="Blanchette R.A."/>
            <person name="Henrissat B."/>
            <person name="Martin F."/>
            <person name="Cullen D."/>
            <person name="Hibbett D.S."/>
            <person name="Grigoriev I.V."/>
        </authorList>
    </citation>
    <scope>NUCLEOTIDE SEQUENCE [LARGE SCALE GENOMIC DNA]</scope>
    <source>
        <strain evidence="4">FD-172 SS1</strain>
    </source>
</reference>
<keyword evidence="4" id="KW-1185">Reference proteome</keyword>
<dbReference type="OrthoDB" id="3241084at2759"/>
<dbReference type="SUPFAM" id="SSF53098">
    <property type="entry name" value="Ribonuclease H-like"/>
    <property type="match status" value="1"/>
</dbReference>
<dbReference type="Pfam" id="PF05699">
    <property type="entry name" value="Dimer_Tnp_hAT"/>
    <property type="match status" value="1"/>
</dbReference>
<gene>
    <name evidence="3" type="ORF">BOTBODRAFT_112286</name>
</gene>
<dbReference type="GO" id="GO:0046983">
    <property type="term" value="F:protein dimerization activity"/>
    <property type="evidence" value="ECO:0007669"/>
    <property type="project" value="InterPro"/>
</dbReference>
<evidence type="ECO:0000259" key="2">
    <source>
        <dbReference type="Pfam" id="PF05699"/>
    </source>
</evidence>
<accession>A0A067MM33</accession>